<comment type="caution">
    <text evidence="2">The sequence shown here is derived from an EMBL/GenBank/DDBJ whole genome shotgun (WGS) entry which is preliminary data.</text>
</comment>
<feature type="region of interest" description="Disordered" evidence="1">
    <location>
        <begin position="1400"/>
        <end position="1422"/>
    </location>
</feature>
<dbReference type="EMBL" id="AHZU02001005">
    <property type="protein sequence ID" value="KFG37526.1"/>
    <property type="molecule type" value="Genomic_DNA"/>
</dbReference>
<organism evidence="2 3">
    <name type="scientific">Toxoplasma gondii GAB2-2007-GAL-DOM2</name>
    <dbReference type="NCBI Taxonomy" id="1130820"/>
    <lineage>
        <taxon>Eukaryota</taxon>
        <taxon>Sar</taxon>
        <taxon>Alveolata</taxon>
        <taxon>Apicomplexa</taxon>
        <taxon>Conoidasida</taxon>
        <taxon>Coccidia</taxon>
        <taxon>Eucoccidiorida</taxon>
        <taxon>Eimeriorina</taxon>
        <taxon>Sarcocystidae</taxon>
        <taxon>Toxoplasma</taxon>
    </lineage>
</organism>
<feature type="compositionally biased region" description="Polar residues" evidence="1">
    <location>
        <begin position="581"/>
        <end position="590"/>
    </location>
</feature>
<dbReference type="VEuPathDB" id="ToxoDB:TGDOM2_313770"/>
<protein>
    <submittedName>
        <fullName evidence="2">Uncharacterized protein</fullName>
    </submittedName>
</protein>
<sequence>MFAPGHLRLPAASPPGPALWRTASQGNRRLENKDRAVPSDPGVPHRRVNGAKKRSGGFSSPSQTSGVQTPRSPLTTDLKFLSFGRHASSFSSHSLFPFTSSPFLRSSTSPSSSLLPNGPHLKPLYQLPLRGFSSSFPRGDPPSLSHDAASSASSVQEQASRRGSGNAASFPEFREGPESFAFLERSTSTLQGVEDGRDGRPSEPAERELYATLLAHYRNLLYCLPRMGAGGEREQQTQDEGEQPVLGSEERQKVIEFLVASEEGIRLCSSRGFVDIAALPVLRLALPPSLLSYLARTFVQVALASPSLLPFRLCLEKCRSNMQENDPEQAASRLSSSPLPSLSTIPASFSPSEMEELRRASQQVERAWGLPRFTTFYVTVCTLEQRGVLRDVPGASELRHVSTLGLLSLLKKEEQTPTLSLAQLLPALAITPQTVGQRHTSELESVLQETLGRQLTEEFPASFPQASVEQRSEHLLVRLELLSRSLRVALDRNALHSSLLSALKEAVTCVTRELDAERRRLHRCLSGDETVQEHASSLCALVGKQAAVLPSLANCVLASERLYQKLAVSTTPEAKKKNETLSEGEQSGEASTPRREGDGGQLREVQVNLQRSFVAFQTEILEAARLVLADGHPRQNGFSQQLVRCLKKPLQAVVYLQQNAGKAEATDGSPAHHRSLNEYATERPERFLDALAGPLVEFLGCMYTYATAQVTPSLTEGSERTPTSSRAGLYLSAVGPEPQGERTRGLSVLSETREGLHNAFTPPRPQTAYPHVPPDSPFAFVATSHLSESESASSSPQANDSASLPFSFSPVVTTNLQGEASPNKHRDPGFARAPVVGRRQRESMRRLLDELLEEGGVVQLATVLLRGSEKARRKLFGVLLPLLPELPNPCLLQLLKIVSQVALLPSLPEPSVHASGPPTRSLDSAESSPGASVAGQLAARLLQEGEKKGGEEEIHGPIGAEGTESGRQRQGVESGSTLQLGGELKRGVQTPGAGSQVKDESADGDFGGFGSHERDTEAFPRHLSETREMTLFDAIVDEVERRRRCGGSDLKIHKSGDAPDEDWMSFDDLVLLSACFRRKEIAKELRNPSSLLFFSDRLPSLAAEKLQALLQAPEENKKAGEHAALLVARVTQAVEAVHLHSACVVAVATASPTGDRRMSSSRGEDSVAEAAAFADSVSPCRGLASLEMSRFFQVVAGICSSLRDVPPASLTLLLAAFSRGTGAHSQALKQLAENRLGPETSVAETTEQMEDALRIWKAHAEVHNAVSKSLLESQNVSTLSTGQTRLFLLSFLGLLQLRDLFVSPVDQKRGNAFPHQPSRKDQEFASLFLQDQRAGELWIEFQETLDAILRQILAGLGSKVRSGCPDSDEDIAETLHLINSISRFSPRAADLLEAVGLPLGPQTPPGSERNLSQLNGVSRRPDASLRERRARLKAFFQAPGTVGASGAADLSISGKDRVSSSADASATLRGFLSRWLGRGR</sequence>
<feature type="compositionally biased region" description="Low complexity" evidence="1">
    <location>
        <begin position="143"/>
        <end position="154"/>
    </location>
</feature>
<dbReference type="Proteomes" id="UP000028837">
    <property type="component" value="Unassembled WGS sequence"/>
</dbReference>
<gene>
    <name evidence="2" type="ORF">TGDOM2_313770</name>
</gene>
<feature type="compositionally biased region" description="Polar residues" evidence="1">
    <location>
        <begin position="921"/>
        <end position="930"/>
    </location>
</feature>
<feature type="compositionally biased region" description="Basic residues" evidence="1">
    <location>
        <begin position="44"/>
        <end position="55"/>
    </location>
</feature>
<evidence type="ECO:0000256" key="1">
    <source>
        <dbReference type="SAM" id="MobiDB-lite"/>
    </source>
</evidence>
<evidence type="ECO:0000313" key="2">
    <source>
        <dbReference type="EMBL" id="KFG37526.1"/>
    </source>
</evidence>
<feature type="compositionally biased region" description="Polar residues" evidence="1">
    <location>
        <begin position="155"/>
        <end position="167"/>
    </location>
</feature>
<feature type="region of interest" description="Disordered" evidence="1">
    <location>
        <begin position="909"/>
        <end position="934"/>
    </location>
</feature>
<feature type="compositionally biased region" description="Polar residues" evidence="1">
    <location>
        <begin position="57"/>
        <end position="73"/>
    </location>
</feature>
<feature type="region of interest" description="Disordered" evidence="1">
    <location>
        <begin position="573"/>
        <end position="600"/>
    </location>
</feature>
<feature type="compositionally biased region" description="Basic and acidic residues" evidence="1">
    <location>
        <begin position="946"/>
        <end position="955"/>
    </location>
</feature>
<accession>A0A086JZF8</accession>
<feature type="region of interest" description="Disordered" evidence="1">
    <location>
        <begin position="946"/>
        <end position="1014"/>
    </location>
</feature>
<reference evidence="2 3" key="1">
    <citation type="submission" date="2014-02" db="EMBL/GenBank/DDBJ databases">
        <authorList>
            <person name="Sibley D."/>
            <person name="Venepally P."/>
            <person name="Karamycheva S."/>
            <person name="Hadjithomas M."/>
            <person name="Khan A."/>
            <person name="Brunk B."/>
            <person name="Roos D."/>
            <person name="Caler E."/>
            <person name="Lorenzi H."/>
        </authorList>
    </citation>
    <scope>NUCLEOTIDE SEQUENCE [LARGE SCALE GENOMIC DNA]</scope>
    <source>
        <strain evidence="2 3">GAB2-2007-GAL-DOM2</strain>
    </source>
</reference>
<feature type="region of interest" description="Disordered" evidence="1">
    <location>
        <begin position="1"/>
        <end position="73"/>
    </location>
</feature>
<name>A0A086JZF8_TOXGO</name>
<feature type="compositionally biased region" description="Basic and acidic residues" evidence="1">
    <location>
        <begin position="28"/>
        <end position="37"/>
    </location>
</feature>
<proteinExistence type="predicted"/>
<feature type="region of interest" description="Disordered" evidence="1">
    <location>
        <begin position="132"/>
        <end position="172"/>
    </location>
</feature>
<dbReference type="OrthoDB" id="331478at2759"/>
<evidence type="ECO:0000313" key="3">
    <source>
        <dbReference type="Proteomes" id="UP000028837"/>
    </source>
</evidence>